<feature type="non-terminal residue" evidence="1">
    <location>
        <position position="58"/>
    </location>
</feature>
<gene>
    <name evidence="1" type="primary">ORF16198</name>
</gene>
<name>A0A0B6Y8Y0_9EUPU</name>
<dbReference type="EMBL" id="HACG01005426">
    <property type="protein sequence ID" value="CEK52291.1"/>
    <property type="molecule type" value="Transcribed_RNA"/>
</dbReference>
<reference evidence="1" key="1">
    <citation type="submission" date="2014-12" db="EMBL/GenBank/DDBJ databases">
        <title>Insight into the proteome of Arion vulgaris.</title>
        <authorList>
            <person name="Aradska J."/>
            <person name="Bulat T."/>
            <person name="Smidak R."/>
            <person name="Sarate P."/>
            <person name="Gangsoo J."/>
            <person name="Sialana F."/>
            <person name="Bilban M."/>
            <person name="Lubec G."/>
        </authorList>
    </citation>
    <scope>NUCLEOTIDE SEQUENCE</scope>
    <source>
        <tissue evidence="1">Skin</tissue>
    </source>
</reference>
<evidence type="ECO:0000313" key="1">
    <source>
        <dbReference type="EMBL" id="CEK52291.1"/>
    </source>
</evidence>
<sequence>MSMLTNLFSSTEKERGYEEVLLNMVSERSKNIMISGPKLLKKSKELAEGLSHRFPTFF</sequence>
<protein>
    <submittedName>
        <fullName evidence="1">Uncharacterized protein</fullName>
    </submittedName>
</protein>
<organism evidence="1">
    <name type="scientific">Arion vulgaris</name>
    <dbReference type="NCBI Taxonomy" id="1028688"/>
    <lineage>
        <taxon>Eukaryota</taxon>
        <taxon>Metazoa</taxon>
        <taxon>Spiralia</taxon>
        <taxon>Lophotrochozoa</taxon>
        <taxon>Mollusca</taxon>
        <taxon>Gastropoda</taxon>
        <taxon>Heterobranchia</taxon>
        <taxon>Euthyneura</taxon>
        <taxon>Panpulmonata</taxon>
        <taxon>Eupulmonata</taxon>
        <taxon>Stylommatophora</taxon>
        <taxon>Helicina</taxon>
        <taxon>Arionoidea</taxon>
        <taxon>Arionidae</taxon>
        <taxon>Arion</taxon>
    </lineage>
</organism>
<proteinExistence type="predicted"/>
<dbReference type="AlphaFoldDB" id="A0A0B6Y8Y0"/>
<accession>A0A0B6Y8Y0</accession>